<evidence type="ECO:0000313" key="3">
    <source>
        <dbReference type="Proteomes" id="UP001280581"/>
    </source>
</evidence>
<sequence length="53" mass="6045">MDPKAETQFHARPMQRNSGRGVHLDRAMARYVLSLCMHMQRCEANEGGREGIT</sequence>
<accession>A0AAN6M5H8</accession>
<dbReference type="AlphaFoldDB" id="A0AAN6M5H8"/>
<name>A0AAN6M5H8_9PLEO</name>
<evidence type="ECO:0000256" key="1">
    <source>
        <dbReference type="SAM" id="MobiDB-lite"/>
    </source>
</evidence>
<reference evidence="2 3" key="1">
    <citation type="submission" date="2021-02" db="EMBL/GenBank/DDBJ databases">
        <title>Genome assembly of Pseudopithomyces chartarum.</title>
        <authorList>
            <person name="Jauregui R."/>
            <person name="Singh J."/>
            <person name="Voisey C."/>
        </authorList>
    </citation>
    <scope>NUCLEOTIDE SEQUENCE [LARGE SCALE GENOMIC DNA]</scope>
    <source>
        <strain evidence="2 3">AGR01</strain>
    </source>
</reference>
<keyword evidence="3" id="KW-1185">Reference proteome</keyword>
<gene>
    <name evidence="2" type="ORF">GRF29_1g952751</name>
</gene>
<feature type="region of interest" description="Disordered" evidence="1">
    <location>
        <begin position="1"/>
        <end position="21"/>
    </location>
</feature>
<protein>
    <submittedName>
        <fullName evidence="2">Uncharacterized protein</fullName>
    </submittedName>
</protein>
<proteinExistence type="predicted"/>
<organism evidence="2 3">
    <name type="scientific">Pseudopithomyces chartarum</name>
    <dbReference type="NCBI Taxonomy" id="1892770"/>
    <lineage>
        <taxon>Eukaryota</taxon>
        <taxon>Fungi</taxon>
        <taxon>Dikarya</taxon>
        <taxon>Ascomycota</taxon>
        <taxon>Pezizomycotina</taxon>
        <taxon>Dothideomycetes</taxon>
        <taxon>Pleosporomycetidae</taxon>
        <taxon>Pleosporales</taxon>
        <taxon>Massarineae</taxon>
        <taxon>Didymosphaeriaceae</taxon>
        <taxon>Pseudopithomyces</taxon>
    </lineage>
</organism>
<dbReference type="Proteomes" id="UP001280581">
    <property type="component" value="Unassembled WGS sequence"/>
</dbReference>
<evidence type="ECO:0000313" key="2">
    <source>
        <dbReference type="EMBL" id="KAK3216790.1"/>
    </source>
</evidence>
<dbReference type="EMBL" id="WVTA01000001">
    <property type="protein sequence ID" value="KAK3216790.1"/>
    <property type="molecule type" value="Genomic_DNA"/>
</dbReference>
<comment type="caution">
    <text evidence="2">The sequence shown here is derived from an EMBL/GenBank/DDBJ whole genome shotgun (WGS) entry which is preliminary data.</text>
</comment>